<proteinExistence type="inferred from homology"/>
<sequence length="232" mass="26225">MSTSMSDVFSPSISPSSQNWRSQKRARPKSMEVIQSTPISQTVRTITRLSGSRRNRRYTSTIHSFKRTYDYGAYGIVTDGINPTYSAFNFSMNDMPGYTELTTLYDFYKLTGVLFHVIPYKQTDSNSVGTTNNTFQTPIFYAIDRRYSAAPTSVGEILEYNDHKISTVWKGFKIYISNPKFADATSAIRGGWVATSNASLNWYGLKIAIPPTNVATTFYVVITYYVKCKDPK</sequence>
<reference evidence="4" key="1">
    <citation type="journal article" date="2015" name="Infect. Genet. Evol.">
        <title>Characterisation of a diverse range of circular replication-associated protein encoding DNA viruses recovered from a sewage treatment oxidation pond.</title>
        <authorList>
            <person name="Kraberger S."/>
            <person name="Arguello-Astorga G.R."/>
            <person name="Greenfield L.G."/>
            <person name="Galilee C."/>
            <person name="Law D."/>
            <person name="Martin D.P."/>
            <person name="Varsani A."/>
        </authorList>
    </citation>
    <scope>NUCLEOTIDE SEQUENCE</scope>
    <source>
        <strain evidence="4">SaCM-7_NZ_BS3510_2012</strain>
    </source>
</reference>
<dbReference type="Gene3D" id="2.60.120.950">
    <property type="entry name" value="Circovirus capsid protein"/>
    <property type="match status" value="1"/>
</dbReference>
<feature type="compositionally biased region" description="Low complexity" evidence="3">
    <location>
        <begin position="1"/>
        <end position="21"/>
    </location>
</feature>
<name>A0A0B4UI60_9VIRU</name>
<accession>A0A0B4UI60</accession>
<evidence type="ECO:0000256" key="3">
    <source>
        <dbReference type="SAM" id="MobiDB-lite"/>
    </source>
</evidence>
<comment type="subunit">
    <text evidence="2">Homomultimer. Assembles in the nucleus, presumably in an immature form, then migrates to the cytoplasm once assembled as mature virion. Interacts with Rep; this interaction relocates Rep into the nucleus.</text>
</comment>
<dbReference type="InterPro" id="IPR003383">
    <property type="entry name" value="Circovirus_capsid"/>
</dbReference>
<dbReference type="InterPro" id="IPR038652">
    <property type="entry name" value="Circovirus_capsid_sf"/>
</dbReference>
<protein>
    <submittedName>
        <fullName evidence="4">Putative capsid protein</fullName>
    </submittedName>
</protein>
<evidence type="ECO:0000256" key="2">
    <source>
        <dbReference type="ARBA" id="ARBA00046863"/>
    </source>
</evidence>
<comment type="similarity">
    <text evidence="1">Belongs to the circoviridae capsid protein family.</text>
</comment>
<dbReference type="Pfam" id="PF02443">
    <property type="entry name" value="Circo_capsid"/>
    <property type="match status" value="1"/>
</dbReference>
<evidence type="ECO:0000256" key="1">
    <source>
        <dbReference type="ARBA" id="ARBA00010301"/>
    </source>
</evidence>
<dbReference type="GO" id="GO:0019069">
    <property type="term" value="P:viral capsid assembly"/>
    <property type="evidence" value="ECO:0007669"/>
    <property type="project" value="InterPro"/>
</dbReference>
<organism evidence="4">
    <name type="scientific">Sewage-associated circular DNA molecule</name>
    <dbReference type="NCBI Taxonomy" id="1592207"/>
    <lineage>
        <taxon>Viruses</taxon>
        <taxon>unclassified satellites</taxon>
        <taxon>DNA satellites</taxon>
    </lineage>
</organism>
<evidence type="ECO:0000313" key="4">
    <source>
        <dbReference type="EMBL" id="AJD07570.1"/>
    </source>
</evidence>
<dbReference type="EMBL" id="KM877829">
    <property type="protein sequence ID" value="AJD07570.1"/>
    <property type="molecule type" value="Genomic_DNA"/>
</dbReference>
<feature type="region of interest" description="Disordered" evidence="3">
    <location>
        <begin position="1"/>
        <end position="33"/>
    </location>
</feature>